<keyword evidence="1" id="KW-1133">Transmembrane helix</keyword>
<organism evidence="2 3">
    <name type="scientific">Pseudomonas plecoglossicida</name>
    <dbReference type="NCBI Taxonomy" id="70775"/>
    <lineage>
        <taxon>Bacteria</taxon>
        <taxon>Pseudomonadati</taxon>
        <taxon>Pseudomonadota</taxon>
        <taxon>Gammaproteobacteria</taxon>
        <taxon>Pseudomonadales</taxon>
        <taxon>Pseudomonadaceae</taxon>
        <taxon>Pseudomonas</taxon>
    </lineage>
</organism>
<keyword evidence="1" id="KW-0472">Membrane</keyword>
<protein>
    <recommendedName>
        <fullName evidence="4">Transmembrane protein</fullName>
    </recommendedName>
</protein>
<keyword evidence="1" id="KW-0812">Transmembrane</keyword>
<feature type="transmembrane region" description="Helical" evidence="1">
    <location>
        <begin position="86"/>
        <end position="107"/>
    </location>
</feature>
<dbReference type="RefSeq" id="WP_023383609.1">
    <property type="nucleotide sequence ID" value="NZ_NTME01000021.1"/>
</dbReference>
<evidence type="ECO:0000256" key="1">
    <source>
        <dbReference type="SAM" id="Phobius"/>
    </source>
</evidence>
<accession>A0A2A3M159</accession>
<sequence length="124" mass="14160">MNRKFKNGNSGWKTNWLGVCERPRFFTVITLKALVMFVVLTILSLLRSAAVLFVILFVVSVVGKIFSTAEPIDLHSLAELEGAPDYFTLIIMALIWHGMVCDVFAALKKWRIRRSRNQNEIKMS</sequence>
<gene>
    <name evidence="2" type="ORF">CMV24_18925</name>
</gene>
<reference evidence="2 3" key="1">
    <citation type="submission" date="2017-09" db="EMBL/GenBank/DDBJ databases">
        <authorList>
            <person name="Ehlers B."/>
            <person name="Leendertz F.H."/>
        </authorList>
    </citation>
    <scope>NUCLEOTIDE SEQUENCE [LARGE SCALE GENOMIC DNA]</scope>
    <source>
        <strain evidence="2 3">DJ-1</strain>
    </source>
</reference>
<evidence type="ECO:0000313" key="3">
    <source>
        <dbReference type="Proteomes" id="UP000218102"/>
    </source>
</evidence>
<comment type="caution">
    <text evidence="2">The sequence shown here is derived from an EMBL/GenBank/DDBJ whole genome shotgun (WGS) entry which is preliminary data.</text>
</comment>
<evidence type="ECO:0008006" key="4">
    <source>
        <dbReference type="Google" id="ProtNLM"/>
    </source>
</evidence>
<dbReference type="AlphaFoldDB" id="A0A2A3M159"/>
<proteinExistence type="predicted"/>
<dbReference type="EMBL" id="NTME01000021">
    <property type="protein sequence ID" value="PBJ93905.1"/>
    <property type="molecule type" value="Genomic_DNA"/>
</dbReference>
<evidence type="ECO:0000313" key="2">
    <source>
        <dbReference type="EMBL" id="PBJ93905.1"/>
    </source>
</evidence>
<name>A0A2A3M159_PSEDL</name>
<dbReference type="Proteomes" id="UP000218102">
    <property type="component" value="Unassembled WGS sequence"/>
</dbReference>